<proteinExistence type="predicted"/>
<organism evidence="2 3">
    <name type="scientific">Larinioides sclopetarius</name>
    <dbReference type="NCBI Taxonomy" id="280406"/>
    <lineage>
        <taxon>Eukaryota</taxon>
        <taxon>Metazoa</taxon>
        <taxon>Ecdysozoa</taxon>
        <taxon>Arthropoda</taxon>
        <taxon>Chelicerata</taxon>
        <taxon>Arachnida</taxon>
        <taxon>Araneae</taxon>
        <taxon>Araneomorphae</taxon>
        <taxon>Entelegynae</taxon>
        <taxon>Araneoidea</taxon>
        <taxon>Araneidae</taxon>
        <taxon>Larinioides</taxon>
    </lineage>
</organism>
<accession>A0AAV2BPI9</accession>
<keyword evidence="1" id="KW-0175">Coiled coil</keyword>
<dbReference type="EMBL" id="CAXIEN010000427">
    <property type="protein sequence ID" value="CAL1297509.1"/>
    <property type="molecule type" value="Genomic_DNA"/>
</dbReference>
<dbReference type="AlphaFoldDB" id="A0AAV2BPI9"/>
<keyword evidence="3" id="KW-1185">Reference proteome</keyword>
<reference evidence="2 3" key="1">
    <citation type="submission" date="2024-04" db="EMBL/GenBank/DDBJ databases">
        <authorList>
            <person name="Rising A."/>
            <person name="Reimegard J."/>
            <person name="Sonavane S."/>
            <person name="Akerstrom W."/>
            <person name="Nylinder S."/>
            <person name="Hedman E."/>
            <person name="Kallberg Y."/>
        </authorList>
    </citation>
    <scope>NUCLEOTIDE SEQUENCE [LARGE SCALE GENOMIC DNA]</scope>
</reference>
<evidence type="ECO:0000313" key="2">
    <source>
        <dbReference type="EMBL" id="CAL1297509.1"/>
    </source>
</evidence>
<evidence type="ECO:0000313" key="3">
    <source>
        <dbReference type="Proteomes" id="UP001497382"/>
    </source>
</evidence>
<feature type="coiled-coil region" evidence="1">
    <location>
        <begin position="326"/>
        <end position="353"/>
    </location>
</feature>
<protein>
    <submittedName>
        <fullName evidence="2">Uncharacterized protein</fullName>
    </submittedName>
</protein>
<dbReference type="Proteomes" id="UP001497382">
    <property type="component" value="Unassembled WGS sequence"/>
</dbReference>
<gene>
    <name evidence="2" type="ORF">LARSCL_LOCUS20338</name>
</gene>
<sequence>MGSVLSVVGYYSSRAYRHLLGFPQKSFTFSSKSVAQLLLEYKDLNAVGGKYFYIQLLSEIKNAVLSDDVGMFKTLSSVLNYVIASESSEVMKNYEETALEAVGKINLITLACKAAAEKTLDYLLLNPIVNCFLPFQRDRNDLLPEEEDEESHNAIYYAIRSNVTSLLEILIDKWPNSYFKDTQKLDDVLSKAFNELLIRNVLLKKDMELYVKKKLVDLRFFNDSSSEDQNPDNPKDLLLRIEFVLEKIDFIVTNYCHGKNELDEQFLLTAKYVARNIHTLKTLKSKLKCIYDRLPWEEMEFCLIVFIQFCLKPFRCESFIYFVLNKERLFSHLKNFSNRLEHIKEELTTLNISKVKNKNSIRKEVIKKEEDKLFEDLYNDFGEMRDIYTLEKIAKYTDIALSADPGEKMGHLLITRALQVMGEHLNNTSSSPKLSDTAADFLFSILPRNLKDVIKSLRNSLSHLEAFRLRCEFDENANAFFADIQADIAKIKSAIVDITVRKCNNVILTMHDNYAD</sequence>
<evidence type="ECO:0000256" key="1">
    <source>
        <dbReference type="SAM" id="Coils"/>
    </source>
</evidence>
<comment type="caution">
    <text evidence="2">The sequence shown here is derived from an EMBL/GenBank/DDBJ whole genome shotgun (WGS) entry which is preliminary data.</text>
</comment>
<name>A0AAV2BPI9_9ARAC</name>